<dbReference type="NCBIfam" id="NF040521">
    <property type="entry name" value="C45_proenzyme"/>
    <property type="match status" value="1"/>
</dbReference>
<dbReference type="AlphaFoldDB" id="A0A1X0AX27"/>
<dbReference type="Pfam" id="PF03417">
    <property type="entry name" value="AAT"/>
    <property type="match status" value="1"/>
</dbReference>
<evidence type="ECO:0000313" key="2">
    <source>
        <dbReference type="EMBL" id="ORA34600.1"/>
    </source>
</evidence>
<accession>A0A1X0AX27</accession>
<dbReference type="PANTHER" id="PTHR34180:SF1">
    <property type="entry name" value="BETA-ALANYL-DOPAMINE_CARCININE HYDROLASE"/>
    <property type="match status" value="1"/>
</dbReference>
<evidence type="ECO:0000313" key="3">
    <source>
        <dbReference type="Proteomes" id="UP000192448"/>
    </source>
</evidence>
<comment type="caution">
    <text evidence="2">The sequence shown here is derived from an EMBL/GenBank/DDBJ whole genome shotgun (WGS) entry which is preliminary data.</text>
</comment>
<sequence>MSHGRQLAAEISGLYERYIVNGHGISPNSPEESTLLRRAESYWPAIQEFDNDLADELVGIAEGAELEFAKVLLLNCYDEFGLDPADGPAGHCTGVVLAPEATVSGATLLGQNWDIPRWYQPCVLFHVAEAQGQPEAFILSQPGIIGGPGMNQHIALCWMTVLPTDAVVGVPGSLLTRRALAMTSIDDALAVVLDAKRATGQNLFVANGRRGVNVETTAGTHHVTEVAVTWAHANHYKDEMLRALEIPGDPIWSSRSRLARMEMLLRRRGQSLGPEHLFDMLRDHEGYPGSICEHQEGENQAETLASIVMSPGEGKLFLSFGPPCSNSPIEMTLRPLDHAVK</sequence>
<feature type="domain" description="Peptidase C45 hydrolase" evidence="1">
    <location>
        <begin position="107"/>
        <end position="321"/>
    </location>
</feature>
<dbReference type="InterPro" id="IPR047801">
    <property type="entry name" value="Peptidase_C45"/>
</dbReference>
<name>A0A1X0AX27_9MYCO</name>
<dbReference type="Gene3D" id="3.60.60.10">
    <property type="entry name" value="Penicillin V Acylase, Chain A"/>
    <property type="match status" value="1"/>
</dbReference>
<dbReference type="EMBL" id="MVHF01000015">
    <property type="protein sequence ID" value="ORA34600.1"/>
    <property type="molecule type" value="Genomic_DNA"/>
</dbReference>
<reference evidence="2 3" key="1">
    <citation type="submission" date="2017-02" db="EMBL/GenBank/DDBJ databases">
        <title>The new phylogeny of genus Mycobacterium.</title>
        <authorList>
            <person name="Tortoli E."/>
            <person name="Trovato A."/>
            <person name="Cirillo D.M."/>
        </authorList>
    </citation>
    <scope>NUCLEOTIDE SEQUENCE [LARGE SCALE GENOMIC DNA]</scope>
    <source>
        <strain evidence="2 3">RW6</strain>
    </source>
</reference>
<proteinExistence type="predicted"/>
<organism evidence="2 3">
    <name type="scientific">Mycobacterium aquaticum</name>
    <dbReference type="NCBI Taxonomy" id="1927124"/>
    <lineage>
        <taxon>Bacteria</taxon>
        <taxon>Bacillati</taxon>
        <taxon>Actinomycetota</taxon>
        <taxon>Actinomycetes</taxon>
        <taxon>Mycobacteriales</taxon>
        <taxon>Mycobacteriaceae</taxon>
        <taxon>Mycobacterium</taxon>
    </lineage>
</organism>
<dbReference type="InterPro" id="IPR047794">
    <property type="entry name" value="C45_proenzyme-like"/>
</dbReference>
<evidence type="ECO:0000259" key="1">
    <source>
        <dbReference type="Pfam" id="PF03417"/>
    </source>
</evidence>
<dbReference type="Gene3D" id="1.10.10.2120">
    <property type="match status" value="1"/>
</dbReference>
<dbReference type="STRING" id="1927124.BST13_16410"/>
<keyword evidence="3" id="KW-1185">Reference proteome</keyword>
<gene>
    <name evidence="2" type="ORF">BST13_16410</name>
</gene>
<protein>
    <recommendedName>
        <fullName evidence="1">Peptidase C45 hydrolase domain-containing protein</fullName>
    </recommendedName>
</protein>
<dbReference type="InterPro" id="IPR005079">
    <property type="entry name" value="Peptidase_C45_hydrolase"/>
</dbReference>
<dbReference type="Proteomes" id="UP000192448">
    <property type="component" value="Unassembled WGS sequence"/>
</dbReference>
<dbReference type="PANTHER" id="PTHR34180">
    <property type="entry name" value="PEPTIDASE C45"/>
    <property type="match status" value="1"/>
</dbReference>